<dbReference type="OrthoDB" id="4709966at2"/>
<proteinExistence type="predicted"/>
<keyword evidence="5" id="KW-1185">Reference proteome</keyword>
<keyword evidence="4" id="KW-0614">Plasmid</keyword>
<name>A0A344UBP4_9ACTN</name>
<keyword evidence="1" id="KW-0805">Transcription regulation</keyword>
<dbReference type="Gene3D" id="1.10.357.10">
    <property type="entry name" value="Tetracycline Repressor, domain 2"/>
    <property type="match status" value="1"/>
</dbReference>
<gene>
    <name evidence="4" type="ORF">C0216_31220</name>
</gene>
<protein>
    <submittedName>
        <fullName evidence="4">TetR/AcrR family transcriptional regulator</fullName>
    </submittedName>
</protein>
<dbReference type="AlphaFoldDB" id="A0A344UBP4"/>
<dbReference type="InterPro" id="IPR036271">
    <property type="entry name" value="Tet_transcr_reg_TetR-rel_C_sf"/>
</dbReference>
<organism evidence="4 5">
    <name type="scientific">Streptomyces globosus</name>
    <dbReference type="NCBI Taxonomy" id="68209"/>
    <lineage>
        <taxon>Bacteria</taxon>
        <taxon>Bacillati</taxon>
        <taxon>Actinomycetota</taxon>
        <taxon>Actinomycetes</taxon>
        <taxon>Kitasatosporales</taxon>
        <taxon>Streptomycetaceae</taxon>
        <taxon>Streptomyces</taxon>
    </lineage>
</organism>
<dbReference type="Proteomes" id="UP000252004">
    <property type="component" value="Plasmid unnamed2"/>
</dbReference>
<geneLocation type="plasmid" evidence="4 5">
    <name>unnamed2</name>
</geneLocation>
<dbReference type="KEGG" id="sgz:C0216_31220"/>
<keyword evidence="2" id="KW-0804">Transcription</keyword>
<dbReference type="InterPro" id="IPR025996">
    <property type="entry name" value="MT1864/Rv1816-like_C"/>
</dbReference>
<accession>A0A344UBP4</accession>
<dbReference type="Pfam" id="PF13305">
    <property type="entry name" value="TetR_C_33"/>
    <property type="match status" value="1"/>
</dbReference>
<evidence type="ECO:0000313" key="4">
    <source>
        <dbReference type="EMBL" id="AXE28315.1"/>
    </source>
</evidence>
<dbReference type="EMBL" id="CP030864">
    <property type="protein sequence ID" value="AXE28315.1"/>
    <property type="molecule type" value="Genomic_DNA"/>
</dbReference>
<evidence type="ECO:0000256" key="2">
    <source>
        <dbReference type="ARBA" id="ARBA00023163"/>
    </source>
</evidence>
<feature type="domain" description="HTH-type transcriptional regulator MT1864/Rv1816-like C-terminal" evidence="3">
    <location>
        <begin position="74"/>
        <end position="170"/>
    </location>
</feature>
<evidence type="ECO:0000259" key="3">
    <source>
        <dbReference type="Pfam" id="PF13305"/>
    </source>
</evidence>
<dbReference type="SUPFAM" id="SSF48498">
    <property type="entry name" value="Tetracyclin repressor-like, C-terminal domain"/>
    <property type="match status" value="1"/>
</dbReference>
<reference evidence="4 5" key="1">
    <citation type="submission" date="2018-01" db="EMBL/GenBank/DDBJ databases">
        <title>Draft genome Sequence of streptomyces globosus LZH-48.</title>
        <authorList>
            <person name="Ran K."/>
            <person name="Li Z."/>
            <person name="Wei S."/>
            <person name="Dong R."/>
        </authorList>
    </citation>
    <scope>NUCLEOTIDE SEQUENCE [LARGE SCALE GENOMIC DNA]</scope>
    <source>
        <strain evidence="4 5">LZH-48</strain>
        <plasmid evidence="4 5">unnamed2</plasmid>
    </source>
</reference>
<evidence type="ECO:0000256" key="1">
    <source>
        <dbReference type="ARBA" id="ARBA00023015"/>
    </source>
</evidence>
<evidence type="ECO:0000313" key="5">
    <source>
        <dbReference type="Proteomes" id="UP000252004"/>
    </source>
</evidence>
<sequence>MRWRTALNAFDITFDDRLSATRQQPRTPWLHRSIDRPLFGGKDGLIRAVRDRAVAGLFQSLSAVQTSADPLADLYALAAAYRHWGRDHTHLYTVLFGGVQSFEPGGQVGEADPVRPLVEAIDRARAASLLDGEPTPIALSIWATLHGLVALELAGALDTAMADTAFRSAIHATLRGWTTPSVFRALRRTEPGP</sequence>